<feature type="region of interest" description="Disordered" evidence="1">
    <location>
        <begin position="55"/>
        <end position="109"/>
    </location>
</feature>
<sequence>EGAGQAEVRKAYRSLALKWHPDKHPPDMRKEAEERFKRIGEAYTFLQELLSHVPSTRGGGGLAQSSRRCPSNTGPPHSSRSCPGSSPNFAHPWSPGPAATPQRPSSQAAQLLRSLPASYRVQFARGSSCVGRAYKGLEAEDLALSRQKEISLVAYWIKEWGSAASVEVSGAFDRDEVGGGPQKSSDLALARAKGSVRFLISDCGLSAENCHASPAAGDSHQGVEIRSRARLDVDGSFEDGADSAHLRDDASLDAVAEQTCADRGRRLQIEVGTGAEDVSIALARSRCTALLRGLAARGVPR</sequence>
<evidence type="ECO:0000313" key="4">
    <source>
        <dbReference type="Proteomes" id="UP000654075"/>
    </source>
</evidence>
<dbReference type="Gene3D" id="1.10.287.110">
    <property type="entry name" value="DnaJ domain"/>
    <property type="match status" value="1"/>
</dbReference>
<dbReference type="InterPro" id="IPR001623">
    <property type="entry name" value="DnaJ_domain"/>
</dbReference>
<dbReference type="InterPro" id="IPR050817">
    <property type="entry name" value="DjlA_DnaK_co-chaperone"/>
</dbReference>
<organism evidence="3 4">
    <name type="scientific">Polarella glacialis</name>
    <name type="common">Dinoflagellate</name>
    <dbReference type="NCBI Taxonomy" id="89957"/>
    <lineage>
        <taxon>Eukaryota</taxon>
        <taxon>Sar</taxon>
        <taxon>Alveolata</taxon>
        <taxon>Dinophyceae</taxon>
        <taxon>Suessiales</taxon>
        <taxon>Suessiaceae</taxon>
        <taxon>Polarella</taxon>
    </lineage>
</organism>
<accession>A0A813EI74</accession>
<proteinExistence type="predicted"/>
<dbReference type="CDD" id="cd06257">
    <property type="entry name" value="DnaJ"/>
    <property type="match status" value="1"/>
</dbReference>
<reference evidence="3" key="1">
    <citation type="submission" date="2021-02" db="EMBL/GenBank/DDBJ databases">
        <authorList>
            <person name="Dougan E. K."/>
            <person name="Rhodes N."/>
            <person name="Thang M."/>
            <person name="Chan C."/>
        </authorList>
    </citation>
    <scope>NUCLEOTIDE SEQUENCE</scope>
</reference>
<dbReference type="PANTHER" id="PTHR24074">
    <property type="entry name" value="CO-CHAPERONE PROTEIN DJLA"/>
    <property type="match status" value="1"/>
</dbReference>
<dbReference type="OrthoDB" id="10250354at2759"/>
<feature type="compositionally biased region" description="Polar residues" evidence="1">
    <location>
        <begin position="63"/>
        <end position="88"/>
    </location>
</feature>
<dbReference type="AlphaFoldDB" id="A0A813EI74"/>
<dbReference type="InterPro" id="IPR036869">
    <property type="entry name" value="J_dom_sf"/>
</dbReference>
<keyword evidence="4" id="KW-1185">Reference proteome</keyword>
<dbReference type="SMART" id="SM00271">
    <property type="entry name" value="DnaJ"/>
    <property type="match status" value="1"/>
</dbReference>
<feature type="domain" description="J" evidence="2">
    <location>
        <begin position="1"/>
        <end position="51"/>
    </location>
</feature>
<dbReference type="Proteomes" id="UP000654075">
    <property type="component" value="Unassembled WGS sequence"/>
</dbReference>
<dbReference type="SUPFAM" id="SSF46565">
    <property type="entry name" value="Chaperone J-domain"/>
    <property type="match status" value="1"/>
</dbReference>
<feature type="non-terminal residue" evidence="3">
    <location>
        <position position="1"/>
    </location>
</feature>
<comment type="caution">
    <text evidence="3">The sequence shown here is derived from an EMBL/GenBank/DDBJ whole genome shotgun (WGS) entry which is preliminary data.</text>
</comment>
<name>A0A813EI74_POLGL</name>
<evidence type="ECO:0000313" key="3">
    <source>
        <dbReference type="EMBL" id="CAE8598621.1"/>
    </source>
</evidence>
<dbReference type="Pfam" id="PF00226">
    <property type="entry name" value="DnaJ"/>
    <property type="match status" value="1"/>
</dbReference>
<feature type="non-terminal residue" evidence="3">
    <location>
        <position position="301"/>
    </location>
</feature>
<protein>
    <recommendedName>
        <fullName evidence="2">J domain-containing protein</fullName>
    </recommendedName>
</protein>
<dbReference type="PROSITE" id="PS50076">
    <property type="entry name" value="DNAJ_2"/>
    <property type="match status" value="1"/>
</dbReference>
<evidence type="ECO:0000259" key="2">
    <source>
        <dbReference type="PROSITE" id="PS50076"/>
    </source>
</evidence>
<evidence type="ECO:0000256" key="1">
    <source>
        <dbReference type="SAM" id="MobiDB-lite"/>
    </source>
</evidence>
<dbReference type="EMBL" id="CAJNNV010010448">
    <property type="protein sequence ID" value="CAE8598621.1"/>
    <property type="molecule type" value="Genomic_DNA"/>
</dbReference>
<dbReference type="PRINTS" id="PR00625">
    <property type="entry name" value="JDOMAIN"/>
</dbReference>
<gene>
    <name evidence="3" type="ORF">PGLA1383_LOCUS17025</name>
</gene>